<dbReference type="Proteomes" id="UP001285441">
    <property type="component" value="Unassembled WGS sequence"/>
</dbReference>
<dbReference type="Pfam" id="PF09362">
    <property type="entry name" value="DUF1996"/>
    <property type="match status" value="1"/>
</dbReference>
<dbReference type="AlphaFoldDB" id="A0AAE0NUJ9"/>
<dbReference type="EMBL" id="JAULSW010000003">
    <property type="protein sequence ID" value="KAK3388003.1"/>
    <property type="molecule type" value="Genomic_DNA"/>
</dbReference>
<accession>A0AAE0NUJ9</accession>
<dbReference type="InterPro" id="IPR035971">
    <property type="entry name" value="CBD_sf"/>
</dbReference>
<evidence type="ECO:0000256" key="3">
    <source>
        <dbReference type="ARBA" id="ARBA00022729"/>
    </source>
</evidence>
<evidence type="ECO:0000313" key="6">
    <source>
        <dbReference type="EMBL" id="KAK3388003.1"/>
    </source>
</evidence>
<dbReference type="PROSITE" id="PS00562">
    <property type="entry name" value="CBM1_1"/>
    <property type="match status" value="1"/>
</dbReference>
<sequence>MSLQSRRVASQPGFLLVINDIMMYPSVLAVALALGAPSVHALLRFSCSQLVVERLDPLVFPGLKQSPHVHQVVGGNMFNTTMDHAAHDISTESTCTTCTFPEDFSNYWTAVLYFRARNGSVHRVPQRANIGFDGARSGGMTVYYTPSYTGAKATAFQPGFRMVVGNPMIRTAAENAKYRQLTFTCLQDLSTRTGETADMPKTACPAGIMSNVRFPTCWNGKDLDSPDHASHVAYPSSGTFESGGPCPSTHPVKIPQLFFEIIWDTRQFNDKSLWPTDGSQPFVWSYGDYTGYGTHGDYVFGWKGDSLQRAMDANCDACTGTLKTQSITTGNNCQQSQKVAETIDGWLPQLPGGIVITGPQPGTGSGTSTSTSTDSGSTGGSCSAAKYAQCGGKGFTGCATCASGSTCKVSNEYYSQCL</sequence>
<dbReference type="GO" id="GO:0005975">
    <property type="term" value="P:carbohydrate metabolic process"/>
    <property type="evidence" value="ECO:0007669"/>
    <property type="project" value="InterPro"/>
</dbReference>
<comment type="caution">
    <text evidence="6">The sequence shown here is derived from an EMBL/GenBank/DDBJ whole genome shotgun (WGS) entry which is preliminary data.</text>
</comment>
<dbReference type="SUPFAM" id="SSF57180">
    <property type="entry name" value="Cellulose-binding domain"/>
    <property type="match status" value="1"/>
</dbReference>
<dbReference type="PROSITE" id="PS51164">
    <property type="entry name" value="CBM1_2"/>
    <property type="match status" value="1"/>
</dbReference>
<evidence type="ECO:0000256" key="2">
    <source>
        <dbReference type="ARBA" id="ARBA00022525"/>
    </source>
</evidence>
<reference evidence="6" key="1">
    <citation type="journal article" date="2023" name="Mol. Phylogenet. Evol.">
        <title>Genome-scale phylogeny and comparative genomics of the fungal order Sordariales.</title>
        <authorList>
            <person name="Hensen N."/>
            <person name="Bonometti L."/>
            <person name="Westerberg I."/>
            <person name="Brannstrom I.O."/>
            <person name="Guillou S."/>
            <person name="Cros-Aarteil S."/>
            <person name="Calhoun S."/>
            <person name="Haridas S."/>
            <person name="Kuo A."/>
            <person name="Mondo S."/>
            <person name="Pangilinan J."/>
            <person name="Riley R."/>
            <person name="LaButti K."/>
            <person name="Andreopoulos B."/>
            <person name="Lipzen A."/>
            <person name="Chen C."/>
            <person name="Yan M."/>
            <person name="Daum C."/>
            <person name="Ng V."/>
            <person name="Clum A."/>
            <person name="Steindorff A."/>
            <person name="Ohm R.A."/>
            <person name="Martin F."/>
            <person name="Silar P."/>
            <person name="Natvig D.O."/>
            <person name="Lalanne C."/>
            <person name="Gautier V."/>
            <person name="Ament-Velasquez S.L."/>
            <person name="Kruys A."/>
            <person name="Hutchinson M.I."/>
            <person name="Powell A.J."/>
            <person name="Barry K."/>
            <person name="Miller A.N."/>
            <person name="Grigoriev I.V."/>
            <person name="Debuchy R."/>
            <person name="Gladieux P."/>
            <person name="Hiltunen Thoren M."/>
            <person name="Johannesson H."/>
        </authorList>
    </citation>
    <scope>NUCLEOTIDE SEQUENCE</scope>
    <source>
        <strain evidence="6">CBS 232.78</strain>
    </source>
</reference>
<proteinExistence type="predicted"/>
<dbReference type="GO" id="GO:0030248">
    <property type="term" value="F:cellulose binding"/>
    <property type="evidence" value="ECO:0007669"/>
    <property type="project" value="InterPro"/>
</dbReference>
<protein>
    <recommendedName>
        <fullName evidence="5">CBM1 domain-containing protein</fullName>
    </recommendedName>
</protein>
<feature type="domain" description="CBM1" evidence="5">
    <location>
        <begin position="382"/>
        <end position="418"/>
    </location>
</feature>
<evidence type="ECO:0000256" key="4">
    <source>
        <dbReference type="SAM" id="MobiDB-lite"/>
    </source>
</evidence>
<gene>
    <name evidence="6" type="ORF">B0H63DRAFT_500953</name>
</gene>
<name>A0AAE0NUJ9_9PEZI</name>
<keyword evidence="3" id="KW-0732">Signal</keyword>
<dbReference type="PANTHER" id="PTHR43662">
    <property type="match status" value="1"/>
</dbReference>
<evidence type="ECO:0000256" key="1">
    <source>
        <dbReference type="ARBA" id="ARBA00004613"/>
    </source>
</evidence>
<keyword evidence="7" id="KW-1185">Reference proteome</keyword>
<comment type="subcellular location">
    <subcellularLocation>
        <location evidence="1">Secreted</location>
    </subcellularLocation>
</comment>
<dbReference type="Pfam" id="PF00734">
    <property type="entry name" value="CBM_1"/>
    <property type="match status" value="1"/>
</dbReference>
<dbReference type="GO" id="GO:0005576">
    <property type="term" value="C:extracellular region"/>
    <property type="evidence" value="ECO:0007669"/>
    <property type="project" value="UniProtKB-SubCell"/>
</dbReference>
<keyword evidence="2" id="KW-0964">Secreted</keyword>
<reference evidence="6" key="2">
    <citation type="submission" date="2023-06" db="EMBL/GenBank/DDBJ databases">
        <authorList>
            <consortium name="Lawrence Berkeley National Laboratory"/>
            <person name="Haridas S."/>
            <person name="Hensen N."/>
            <person name="Bonometti L."/>
            <person name="Westerberg I."/>
            <person name="Brannstrom I.O."/>
            <person name="Guillou S."/>
            <person name="Cros-Aarteil S."/>
            <person name="Calhoun S."/>
            <person name="Kuo A."/>
            <person name="Mondo S."/>
            <person name="Pangilinan J."/>
            <person name="Riley R."/>
            <person name="LaButti K."/>
            <person name="Andreopoulos B."/>
            <person name="Lipzen A."/>
            <person name="Chen C."/>
            <person name="Yanf M."/>
            <person name="Daum C."/>
            <person name="Ng V."/>
            <person name="Clum A."/>
            <person name="Steindorff A."/>
            <person name="Ohm R."/>
            <person name="Martin F."/>
            <person name="Silar P."/>
            <person name="Natvig D."/>
            <person name="Lalanne C."/>
            <person name="Gautier V."/>
            <person name="Ament-velasquez S.L."/>
            <person name="Kruys A."/>
            <person name="Hutchinson M.I."/>
            <person name="Powell A.J."/>
            <person name="Barry K."/>
            <person name="Miller A.N."/>
            <person name="Grigoriev I.V."/>
            <person name="Debuchy R."/>
            <person name="Gladieux P."/>
            <person name="Thoren M.H."/>
            <person name="Johannesson H."/>
        </authorList>
    </citation>
    <scope>NUCLEOTIDE SEQUENCE</scope>
    <source>
        <strain evidence="6">CBS 232.78</strain>
    </source>
</reference>
<dbReference type="SMART" id="SM00236">
    <property type="entry name" value="fCBD"/>
    <property type="match status" value="1"/>
</dbReference>
<dbReference type="PANTHER" id="PTHR43662:SF13">
    <property type="entry name" value="DUF1996 DOMAIN-CONTAINING PROTEIN"/>
    <property type="match status" value="1"/>
</dbReference>
<dbReference type="InterPro" id="IPR018535">
    <property type="entry name" value="DUF1996"/>
</dbReference>
<dbReference type="InterPro" id="IPR000254">
    <property type="entry name" value="CBD"/>
</dbReference>
<evidence type="ECO:0000259" key="5">
    <source>
        <dbReference type="PROSITE" id="PS51164"/>
    </source>
</evidence>
<organism evidence="6 7">
    <name type="scientific">Podospora didyma</name>
    <dbReference type="NCBI Taxonomy" id="330526"/>
    <lineage>
        <taxon>Eukaryota</taxon>
        <taxon>Fungi</taxon>
        <taxon>Dikarya</taxon>
        <taxon>Ascomycota</taxon>
        <taxon>Pezizomycotina</taxon>
        <taxon>Sordariomycetes</taxon>
        <taxon>Sordariomycetidae</taxon>
        <taxon>Sordariales</taxon>
        <taxon>Podosporaceae</taxon>
        <taxon>Podospora</taxon>
    </lineage>
</organism>
<evidence type="ECO:0000313" key="7">
    <source>
        <dbReference type="Proteomes" id="UP001285441"/>
    </source>
</evidence>
<feature type="region of interest" description="Disordered" evidence="4">
    <location>
        <begin position="357"/>
        <end position="376"/>
    </location>
</feature>